<dbReference type="EMBL" id="JAAALK010000290">
    <property type="protein sequence ID" value="KAG8047984.1"/>
    <property type="molecule type" value="Genomic_DNA"/>
</dbReference>
<dbReference type="OrthoDB" id="767245at2759"/>
<accession>A0A8J5RLS8</accession>
<protein>
    <submittedName>
        <fullName evidence="1">Uncharacterized protein</fullName>
    </submittedName>
</protein>
<sequence>MAAMGAGAGAGAGGGGGVRSRDMRLTMQEAAKKLSLWNSATFRPILTHDELEPILAAAGFVALPPQASPVDQEQSGSAPVGWREYAFLGVSSTGGNAVAGWQGPRPRLPYPRIDALHLRTYQAFLGATELYLGALRVANLFHVRCMPVTAAHDRVFDKVFKMMRNHGVDDEGIIVYRNGTLDDATSAACSGHTPVRDAVGHHIIPGNTCSELGYLRAGRISGNCACDEESCTGVYPPGNVVVHLSDISPNPAPGRKKQGPADLQTFQTVFLASSMTSLLLLTTPRKASLDSSMA</sequence>
<reference evidence="1" key="2">
    <citation type="submission" date="2021-02" db="EMBL/GenBank/DDBJ databases">
        <authorList>
            <person name="Kimball J.A."/>
            <person name="Haas M.W."/>
            <person name="Macchietto M."/>
            <person name="Kono T."/>
            <person name="Duquette J."/>
            <person name="Shao M."/>
        </authorList>
    </citation>
    <scope>NUCLEOTIDE SEQUENCE</scope>
    <source>
        <tissue evidence="1">Fresh leaf tissue</tissue>
    </source>
</reference>
<dbReference type="AlphaFoldDB" id="A0A8J5RLS8"/>
<keyword evidence="2" id="KW-1185">Reference proteome</keyword>
<evidence type="ECO:0000313" key="1">
    <source>
        <dbReference type="EMBL" id="KAG8047984.1"/>
    </source>
</evidence>
<proteinExistence type="predicted"/>
<reference evidence="1" key="1">
    <citation type="journal article" date="2021" name="bioRxiv">
        <title>Whole Genome Assembly and Annotation of Northern Wild Rice, Zizania palustris L., Supports a Whole Genome Duplication in the Zizania Genus.</title>
        <authorList>
            <person name="Haas M."/>
            <person name="Kono T."/>
            <person name="Macchietto M."/>
            <person name="Millas R."/>
            <person name="McGilp L."/>
            <person name="Shao M."/>
            <person name="Duquette J."/>
            <person name="Hirsch C.N."/>
            <person name="Kimball J."/>
        </authorList>
    </citation>
    <scope>NUCLEOTIDE SEQUENCE</scope>
    <source>
        <tissue evidence="1">Fresh leaf tissue</tissue>
    </source>
</reference>
<organism evidence="1 2">
    <name type="scientific">Zizania palustris</name>
    <name type="common">Northern wild rice</name>
    <dbReference type="NCBI Taxonomy" id="103762"/>
    <lineage>
        <taxon>Eukaryota</taxon>
        <taxon>Viridiplantae</taxon>
        <taxon>Streptophyta</taxon>
        <taxon>Embryophyta</taxon>
        <taxon>Tracheophyta</taxon>
        <taxon>Spermatophyta</taxon>
        <taxon>Magnoliopsida</taxon>
        <taxon>Liliopsida</taxon>
        <taxon>Poales</taxon>
        <taxon>Poaceae</taxon>
        <taxon>BOP clade</taxon>
        <taxon>Oryzoideae</taxon>
        <taxon>Oryzeae</taxon>
        <taxon>Zizaniinae</taxon>
        <taxon>Zizania</taxon>
    </lineage>
</organism>
<dbReference type="Proteomes" id="UP000729402">
    <property type="component" value="Unassembled WGS sequence"/>
</dbReference>
<comment type="caution">
    <text evidence="1">The sequence shown here is derived from an EMBL/GenBank/DDBJ whole genome shotgun (WGS) entry which is preliminary data.</text>
</comment>
<gene>
    <name evidence="1" type="ORF">GUJ93_ZPchr0008g14087</name>
</gene>
<evidence type="ECO:0000313" key="2">
    <source>
        <dbReference type="Proteomes" id="UP000729402"/>
    </source>
</evidence>
<name>A0A8J5RLS8_ZIZPA</name>